<dbReference type="EMBL" id="CAUYUJ010002636">
    <property type="protein sequence ID" value="CAK0801677.1"/>
    <property type="molecule type" value="Genomic_DNA"/>
</dbReference>
<keyword evidence="3" id="KW-1185">Reference proteome</keyword>
<accession>A0ABN9QB13</accession>
<feature type="region of interest" description="Disordered" evidence="1">
    <location>
        <begin position="310"/>
        <end position="344"/>
    </location>
</feature>
<feature type="compositionally biased region" description="Gly residues" evidence="1">
    <location>
        <begin position="487"/>
        <end position="499"/>
    </location>
</feature>
<evidence type="ECO:0000256" key="1">
    <source>
        <dbReference type="SAM" id="MobiDB-lite"/>
    </source>
</evidence>
<gene>
    <name evidence="2" type="ORF">PCOR1329_LOCUS9459</name>
</gene>
<evidence type="ECO:0000313" key="3">
    <source>
        <dbReference type="Proteomes" id="UP001189429"/>
    </source>
</evidence>
<proteinExistence type="predicted"/>
<evidence type="ECO:0000313" key="2">
    <source>
        <dbReference type="EMBL" id="CAK0801677.1"/>
    </source>
</evidence>
<organism evidence="2 3">
    <name type="scientific">Prorocentrum cordatum</name>
    <dbReference type="NCBI Taxonomy" id="2364126"/>
    <lineage>
        <taxon>Eukaryota</taxon>
        <taxon>Sar</taxon>
        <taxon>Alveolata</taxon>
        <taxon>Dinophyceae</taxon>
        <taxon>Prorocentrales</taxon>
        <taxon>Prorocentraceae</taxon>
        <taxon>Prorocentrum</taxon>
    </lineage>
</organism>
<comment type="caution">
    <text evidence="2">The sequence shown here is derived from an EMBL/GenBank/DDBJ whole genome shotgun (WGS) entry which is preliminary data.</text>
</comment>
<reference evidence="2" key="1">
    <citation type="submission" date="2023-10" db="EMBL/GenBank/DDBJ databases">
        <authorList>
            <person name="Chen Y."/>
            <person name="Shah S."/>
            <person name="Dougan E. K."/>
            <person name="Thang M."/>
            <person name="Chan C."/>
        </authorList>
    </citation>
    <scope>NUCLEOTIDE SEQUENCE [LARGE SCALE GENOMIC DNA]</scope>
</reference>
<feature type="region of interest" description="Disordered" evidence="1">
    <location>
        <begin position="21"/>
        <end position="53"/>
    </location>
</feature>
<sequence>MMKINENEELHMNLFEVQRQREEEEQRLHESHAAVRGELEQKASDLEAERTQKSRLLTESQELARQIQYLEDQLSESQTLAGELRRSLHDQRRGAAQEARSLRTQLARWAPFDEAEHPAWSRWDSRPARGREAHRQGQASQHLQASIADACRQGCGVFQAWSRVFGSGCDEEPAARLRVRSRLADVAQQLAVAMEAAPELFAASWHPGPGGALLAGRFRQGADAILRLHRRWATYQSLLLLHDWSGGQAGRSTQEEIQAQAFVDCMWRLCRCVKSLFVKLSLLACMPTLLMRDCSSNHFDLARASLRRPRRLDGERSQPDTELLEVTPGAASSTAAPPMGDPPAERVPGLLLERLRGRARDALQCWEGIGRCLSALATQQAGALDGQGREGRAMLELLESIKRLCSLTAERVLPTADCAAAGVAAPGGLALLGPGASLRAAQAVAGRGYLRRATARLAQAPVGIGFEEALQARRAVRQLMANRPARGGGGAGLVGGADKGGGDRLGEGNVPTSNPGQPPRSPCSTLFLWGRRAVLAAAAS</sequence>
<feature type="compositionally biased region" description="Basic and acidic residues" evidence="1">
    <location>
        <begin position="21"/>
        <end position="52"/>
    </location>
</feature>
<feature type="region of interest" description="Disordered" evidence="1">
    <location>
        <begin position="487"/>
        <end position="523"/>
    </location>
</feature>
<protein>
    <submittedName>
        <fullName evidence="2">Uncharacterized protein</fullName>
    </submittedName>
</protein>
<feature type="compositionally biased region" description="Low complexity" evidence="1">
    <location>
        <begin position="327"/>
        <end position="338"/>
    </location>
</feature>
<dbReference type="Proteomes" id="UP001189429">
    <property type="component" value="Unassembled WGS sequence"/>
</dbReference>
<name>A0ABN9QB13_9DINO</name>